<gene>
    <name evidence="2" type="ORF">L227DRAFT_568298</name>
</gene>
<keyword evidence="3" id="KW-1185">Reference proteome</keyword>
<dbReference type="Proteomes" id="UP000313359">
    <property type="component" value="Unassembled WGS sequence"/>
</dbReference>
<reference evidence="2" key="1">
    <citation type="journal article" date="2018" name="Genome Biol. Evol.">
        <title>Genomics and development of Lentinus tigrinus, a white-rot wood-decaying mushroom with dimorphic fruiting bodies.</title>
        <authorList>
            <person name="Wu B."/>
            <person name="Xu Z."/>
            <person name="Knudson A."/>
            <person name="Carlson A."/>
            <person name="Chen N."/>
            <person name="Kovaka S."/>
            <person name="LaButti K."/>
            <person name="Lipzen A."/>
            <person name="Pennachio C."/>
            <person name="Riley R."/>
            <person name="Schakwitz W."/>
            <person name="Umezawa K."/>
            <person name="Ohm R.A."/>
            <person name="Grigoriev I.V."/>
            <person name="Nagy L.G."/>
            <person name="Gibbons J."/>
            <person name="Hibbett D."/>
        </authorList>
    </citation>
    <scope>NUCLEOTIDE SEQUENCE [LARGE SCALE GENOMIC DNA]</scope>
    <source>
        <strain evidence="2">ALCF2SS1-6</strain>
    </source>
</reference>
<dbReference type="Pfam" id="PF21671">
    <property type="entry name" value="CPL1-like"/>
    <property type="match status" value="1"/>
</dbReference>
<dbReference type="STRING" id="1328759.A0A5C2RPR5"/>
<evidence type="ECO:0000313" key="2">
    <source>
        <dbReference type="EMBL" id="RPD52909.1"/>
    </source>
</evidence>
<evidence type="ECO:0000259" key="1">
    <source>
        <dbReference type="Pfam" id="PF21671"/>
    </source>
</evidence>
<evidence type="ECO:0000313" key="3">
    <source>
        <dbReference type="Proteomes" id="UP000313359"/>
    </source>
</evidence>
<feature type="domain" description="Protein CPL1-like" evidence="1">
    <location>
        <begin position="138"/>
        <end position="202"/>
    </location>
</feature>
<dbReference type="AlphaFoldDB" id="A0A5C2RPR5"/>
<protein>
    <recommendedName>
        <fullName evidence="1">Protein CPL1-like domain-containing protein</fullName>
    </recommendedName>
</protein>
<sequence>MCAKFDDTSLVVDNVDYGSINECLCHSDVSEFVATDATIVQEISSGADEHAVTNAINNLISAKGKQCTYPDHSVPSCTADDPCGFVCEGSAQYCHGVCTTGECYPPAYENTIRKNAWCPAGTTACGAYERRGSNSSPFECIHTDTDLESCGGCTTPLDSLSPTGVDCSQLPGVVDVKCKAGACVVNRCSPGYMRAADNSTCVSTQLLQQS</sequence>
<dbReference type="PANTHER" id="PTHR35192:SF2">
    <property type="entry name" value="APPLE DOMAIN-CONTAINING PROTEIN"/>
    <property type="match status" value="1"/>
</dbReference>
<organism evidence="2 3">
    <name type="scientific">Lentinus tigrinus ALCF2SS1-6</name>
    <dbReference type="NCBI Taxonomy" id="1328759"/>
    <lineage>
        <taxon>Eukaryota</taxon>
        <taxon>Fungi</taxon>
        <taxon>Dikarya</taxon>
        <taxon>Basidiomycota</taxon>
        <taxon>Agaricomycotina</taxon>
        <taxon>Agaricomycetes</taxon>
        <taxon>Polyporales</taxon>
        <taxon>Polyporaceae</taxon>
        <taxon>Lentinus</taxon>
    </lineage>
</organism>
<dbReference type="PANTHER" id="PTHR35192">
    <property type="entry name" value="PROTEIN, PUTATIVE-RELATED"/>
    <property type="match status" value="1"/>
</dbReference>
<dbReference type="OrthoDB" id="439917at2759"/>
<proteinExistence type="predicted"/>
<dbReference type="EMBL" id="ML122335">
    <property type="protein sequence ID" value="RPD52909.1"/>
    <property type="molecule type" value="Genomic_DNA"/>
</dbReference>
<dbReference type="InterPro" id="IPR038955">
    <property type="entry name" value="PriA/CPL1_fungi"/>
</dbReference>
<dbReference type="InterPro" id="IPR048661">
    <property type="entry name" value="CPL1-like"/>
</dbReference>
<accession>A0A5C2RPR5</accession>
<name>A0A5C2RPR5_9APHY</name>